<keyword evidence="3" id="KW-1185">Reference proteome</keyword>
<feature type="region of interest" description="Disordered" evidence="1">
    <location>
        <begin position="1"/>
        <end position="51"/>
    </location>
</feature>
<gene>
    <name evidence="2" type="ORF">QBC36DRAFT_286293</name>
</gene>
<feature type="region of interest" description="Disordered" evidence="1">
    <location>
        <begin position="128"/>
        <end position="290"/>
    </location>
</feature>
<evidence type="ECO:0000313" key="3">
    <source>
        <dbReference type="Proteomes" id="UP001302321"/>
    </source>
</evidence>
<dbReference type="EMBL" id="MU866094">
    <property type="protein sequence ID" value="KAK4180780.1"/>
    <property type="molecule type" value="Genomic_DNA"/>
</dbReference>
<reference evidence="2" key="2">
    <citation type="submission" date="2023-05" db="EMBL/GenBank/DDBJ databases">
        <authorList>
            <consortium name="Lawrence Berkeley National Laboratory"/>
            <person name="Steindorff A."/>
            <person name="Hensen N."/>
            <person name="Bonometti L."/>
            <person name="Westerberg I."/>
            <person name="Brannstrom I.O."/>
            <person name="Guillou S."/>
            <person name="Cros-Aarteil S."/>
            <person name="Calhoun S."/>
            <person name="Haridas S."/>
            <person name="Kuo A."/>
            <person name="Mondo S."/>
            <person name="Pangilinan J."/>
            <person name="Riley R."/>
            <person name="Labutti K."/>
            <person name="Andreopoulos B."/>
            <person name="Lipzen A."/>
            <person name="Chen C."/>
            <person name="Yanf M."/>
            <person name="Daum C."/>
            <person name="Ng V."/>
            <person name="Clum A."/>
            <person name="Ohm R."/>
            <person name="Martin F."/>
            <person name="Silar P."/>
            <person name="Natvig D."/>
            <person name="Lalanne C."/>
            <person name="Gautier V."/>
            <person name="Ament-Velasquez S.L."/>
            <person name="Kruys A."/>
            <person name="Hutchinson M.I."/>
            <person name="Powell A.J."/>
            <person name="Barry K."/>
            <person name="Miller A.N."/>
            <person name="Grigoriev I.V."/>
            <person name="Debuchy R."/>
            <person name="Gladieux P."/>
            <person name="Thoren M.H."/>
            <person name="Johannesson H."/>
        </authorList>
    </citation>
    <scope>NUCLEOTIDE SEQUENCE</scope>
    <source>
        <strain evidence="2">CBS 892.96</strain>
    </source>
</reference>
<dbReference type="Proteomes" id="UP001302321">
    <property type="component" value="Unassembled WGS sequence"/>
</dbReference>
<dbReference type="AlphaFoldDB" id="A0AAN6WF86"/>
<sequence>MSSDNSSSNNPNNDMARQQRRGSVTSNTLSSLFRSNSISQPSVTGFPTPLATSMLDNQRRRVSVATFGLPGTSPTNTSAAAFMRRASISTNSDSINESAIEDGDDMSHTAPTTPFARRMSLGAAQAMRGMRGGNSPGTNGMPSQPARRGSTARSNPPTPPPASAGVGNYTWSRVPPQASTTNQARTGSDLYSPTARSDQGFNWSDQLRSRAESTVAQGARPSFSFASGLSASPPRGGPPSASIPTSASPRHDRARSVSDMPAPPAQSRPRAPQKPDHFQERILKGDFYMD</sequence>
<protein>
    <submittedName>
        <fullName evidence="2">Uncharacterized protein</fullName>
    </submittedName>
</protein>
<accession>A0AAN6WF86</accession>
<feature type="compositionally biased region" description="Low complexity" evidence="1">
    <location>
        <begin position="226"/>
        <end position="248"/>
    </location>
</feature>
<evidence type="ECO:0000313" key="2">
    <source>
        <dbReference type="EMBL" id="KAK4180780.1"/>
    </source>
</evidence>
<feature type="region of interest" description="Disordered" evidence="1">
    <location>
        <begin position="91"/>
        <end position="113"/>
    </location>
</feature>
<feature type="compositionally biased region" description="Basic and acidic residues" evidence="1">
    <location>
        <begin position="273"/>
        <end position="284"/>
    </location>
</feature>
<feature type="compositionally biased region" description="Low complexity" evidence="1">
    <location>
        <begin position="1"/>
        <end position="14"/>
    </location>
</feature>
<proteinExistence type="predicted"/>
<evidence type="ECO:0000256" key="1">
    <source>
        <dbReference type="SAM" id="MobiDB-lite"/>
    </source>
</evidence>
<feature type="compositionally biased region" description="Polar residues" evidence="1">
    <location>
        <begin position="21"/>
        <end position="51"/>
    </location>
</feature>
<feature type="compositionally biased region" description="Polar residues" evidence="1">
    <location>
        <begin position="177"/>
        <end position="216"/>
    </location>
</feature>
<organism evidence="2 3">
    <name type="scientific">Triangularia setosa</name>
    <dbReference type="NCBI Taxonomy" id="2587417"/>
    <lineage>
        <taxon>Eukaryota</taxon>
        <taxon>Fungi</taxon>
        <taxon>Dikarya</taxon>
        <taxon>Ascomycota</taxon>
        <taxon>Pezizomycotina</taxon>
        <taxon>Sordariomycetes</taxon>
        <taxon>Sordariomycetidae</taxon>
        <taxon>Sordariales</taxon>
        <taxon>Podosporaceae</taxon>
        <taxon>Triangularia</taxon>
    </lineage>
</organism>
<reference evidence="2" key="1">
    <citation type="journal article" date="2023" name="Mol. Phylogenet. Evol.">
        <title>Genome-scale phylogeny and comparative genomics of the fungal order Sordariales.</title>
        <authorList>
            <person name="Hensen N."/>
            <person name="Bonometti L."/>
            <person name="Westerberg I."/>
            <person name="Brannstrom I.O."/>
            <person name="Guillou S."/>
            <person name="Cros-Aarteil S."/>
            <person name="Calhoun S."/>
            <person name="Haridas S."/>
            <person name="Kuo A."/>
            <person name="Mondo S."/>
            <person name="Pangilinan J."/>
            <person name="Riley R."/>
            <person name="LaButti K."/>
            <person name="Andreopoulos B."/>
            <person name="Lipzen A."/>
            <person name="Chen C."/>
            <person name="Yan M."/>
            <person name="Daum C."/>
            <person name="Ng V."/>
            <person name="Clum A."/>
            <person name="Steindorff A."/>
            <person name="Ohm R.A."/>
            <person name="Martin F."/>
            <person name="Silar P."/>
            <person name="Natvig D.O."/>
            <person name="Lalanne C."/>
            <person name="Gautier V."/>
            <person name="Ament-Velasquez S.L."/>
            <person name="Kruys A."/>
            <person name="Hutchinson M.I."/>
            <person name="Powell A.J."/>
            <person name="Barry K."/>
            <person name="Miller A.N."/>
            <person name="Grigoriev I.V."/>
            <person name="Debuchy R."/>
            <person name="Gladieux P."/>
            <person name="Hiltunen Thoren M."/>
            <person name="Johannesson H."/>
        </authorList>
    </citation>
    <scope>NUCLEOTIDE SEQUENCE</scope>
    <source>
        <strain evidence="2">CBS 892.96</strain>
    </source>
</reference>
<comment type="caution">
    <text evidence="2">The sequence shown here is derived from an EMBL/GenBank/DDBJ whole genome shotgun (WGS) entry which is preliminary data.</text>
</comment>
<name>A0AAN6WF86_9PEZI</name>